<evidence type="ECO:0000256" key="2">
    <source>
        <dbReference type="SAM" id="MobiDB-lite"/>
    </source>
</evidence>
<feature type="region of interest" description="Disordered" evidence="2">
    <location>
        <begin position="577"/>
        <end position="601"/>
    </location>
</feature>
<protein>
    <submittedName>
        <fullName evidence="3">Myosin-related</fullName>
    </submittedName>
</protein>
<feature type="region of interest" description="Disordered" evidence="2">
    <location>
        <begin position="238"/>
        <end position="258"/>
    </location>
</feature>
<keyword evidence="4" id="KW-1185">Reference proteome</keyword>
<feature type="compositionally biased region" description="Basic and acidic residues" evidence="2">
    <location>
        <begin position="577"/>
        <end position="591"/>
    </location>
</feature>
<feature type="region of interest" description="Disordered" evidence="2">
    <location>
        <begin position="1"/>
        <end position="39"/>
    </location>
</feature>
<proteinExistence type="predicted"/>
<dbReference type="PANTHER" id="PTHR35468:SF1">
    <property type="entry name" value="MYOSIN-LIKE PROTEIN"/>
    <property type="match status" value="1"/>
</dbReference>
<feature type="region of interest" description="Disordered" evidence="2">
    <location>
        <begin position="512"/>
        <end position="552"/>
    </location>
</feature>
<comment type="caution">
    <text evidence="3">The sequence shown here is derived from an EMBL/GenBank/DDBJ whole genome shotgun (WGS) entry which is preliminary data.</text>
</comment>
<evidence type="ECO:0000256" key="1">
    <source>
        <dbReference type="SAM" id="Coils"/>
    </source>
</evidence>
<dbReference type="PANTHER" id="PTHR35468">
    <property type="entry name" value="MYOSIN-LIKE PROTEIN"/>
    <property type="match status" value="1"/>
</dbReference>
<dbReference type="AlphaFoldDB" id="A0ABD1VU56"/>
<evidence type="ECO:0000313" key="3">
    <source>
        <dbReference type="EMBL" id="KAL2540919.1"/>
    </source>
</evidence>
<name>A0ABD1VU56_9LAMI</name>
<dbReference type="Proteomes" id="UP001604336">
    <property type="component" value="Unassembled WGS sequence"/>
</dbReference>
<dbReference type="EMBL" id="JBFOLK010000001">
    <property type="protein sequence ID" value="KAL2540919.1"/>
    <property type="molecule type" value="Genomic_DNA"/>
</dbReference>
<feature type="compositionally biased region" description="Polar residues" evidence="2">
    <location>
        <begin position="239"/>
        <end position="258"/>
    </location>
</feature>
<feature type="region of interest" description="Disordered" evidence="2">
    <location>
        <begin position="79"/>
        <end position="109"/>
    </location>
</feature>
<reference evidence="4" key="1">
    <citation type="submission" date="2024-07" db="EMBL/GenBank/DDBJ databases">
        <title>Two chromosome-level genome assemblies of Korean endemic species Abeliophyllum distichum and Forsythia ovata (Oleaceae).</title>
        <authorList>
            <person name="Jang H."/>
        </authorList>
    </citation>
    <scope>NUCLEOTIDE SEQUENCE [LARGE SCALE GENOMIC DNA]</scope>
</reference>
<sequence length="601" mass="68908">MSITTITRRTKWHPTPPPPPSPKILNLPRSCRTRRKQPKTTTINHPLDLHQKYYTYKGNLESLFDQENDFEPPIVLLNSNLNSKSSSGSERRVRVEEKEEREGEECGGGGGFEEDKWRFQAEILRAECNFLRMEREFAMKKLERNRVKMERTLRSAVQTLVSGRNKIFEGKNVSAVLEEEIEDLAEKLEELTKTSRAKGHEFRNCSNFDKKACVLQRRLEKLGGLLDDNSTKELHELAESTSSITTSHDTVQESSVLSQISKNKSTNVDKLRRNMEGLSKGMLEGDEEDYVSILSSTANSSVASSASTSKRIDQGPDQSTLLQRESILHEIKCSGRCKAIVRKIVDQVRAETEQWSQMQEMLRQVRGEMEELQASRDFWENQVNNSQYEIQSLKQAVEDWREKALSFENKANELQTEISTLKEELQKSKIEPNLRENTEITSVPDENENENLLPICSLKKNHCMEDKGCLRKNAKEESNVDRNEELTITKDLPQISLGKQLAKEKRMLLRQLRQNRSANDKGSKEELEGRRKAHAHAHTNVHVAPKQSPLRDIGNMSPLVRQYSKAIFPLQSPESCRMKEGFRKRSNRERNPGISNGESNC</sequence>
<accession>A0ABD1VU56</accession>
<organism evidence="3 4">
    <name type="scientific">Abeliophyllum distichum</name>
    <dbReference type="NCBI Taxonomy" id="126358"/>
    <lineage>
        <taxon>Eukaryota</taxon>
        <taxon>Viridiplantae</taxon>
        <taxon>Streptophyta</taxon>
        <taxon>Embryophyta</taxon>
        <taxon>Tracheophyta</taxon>
        <taxon>Spermatophyta</taxon>
        <taxon>Magnoliopsida</taxon>
        <taxon>eudicotyledons</taxon>
        <taxon>Gunneridae</taxon>
        <taxon>Pentapetalae</taxon>
        <taxon>asterids</taxon>
        <taxon>lamiids</taxon>
        <taxon>Lamiales</taxon>
        <taxon>Oleaceae</taxon>
        <taxon>Forsythieae</taxon>
        <taxon>Abeliophyllum</taxon>
    </lineage>
</organism>
<feature type="compositionally biased region" description="Basic and acidic residues" evidence="2">
    <location>
        <begin position="518"/>
        <end position="530"/>
    </location>
</feature>
<feature type="compositionally biased region" description="Basic and acidic residues" evidence="2">
    <location>
        <begin position="89"/>
        <end position="101"/>
    </location>
</feature>
<feature type="coiled-coil region" evidence="1">
    <location>
        <begin position="362"/>
        <end position="431"/>
    </location>
</feature>
<feature type="coiled-coil region" evidence="1">
    <location>
        <begin position="139"/>
        <end position="197"/>
    </location>
</feature>
<evidence type="ECO:0000313" key="4">
    <source>
        <dbReference type="Proteomes" id="UP001604336"/>
    </source>
</evidence>
<keyword evidence="1" id="KW-0175">Coiled coil</keyword>
<gene>
    <name evidence="3" type="ORF">Adt_01897</name>
</gene>